<keyword evidence="2" id="KW-1133">Transmembrane helix</keyword>
<feature type="transmembrane region" description="Helical" evidence="2">
    <location>
        <begin position="384"/>
        <end position="407"/>
    </location>
</feature>
<sequence>MVSFLSTLLLVGAAAAPARAAIAAWLTTIAPQVIFQNETSNQIRYSACNSVGDPKYSPTDGRVFTLSHKPKVGTPLAGVGWWDEKMTITSIFYIDEDGNIANGYFFCNMTSGMFLSQGNWVVSNGAPTPHSNSGLASIVLGSESGYRVYYHDSDGAINELGYTNDDGWKYLGLISQDINSLPALGAAFSGKNNITVVSPRDEQNIGVTRYTKDDTWYRTTLPQTLQGNFTTTETNRSDIAVNQTAPATNLTLTAWDGKTKSIGVSIDSAFTRYVWYIGNDSSLHQVGNQNFTWTQRTNQSDAFWPQADKPNSDLAVAYDFTSSVVRLYYIVKGQLSELKYEDKMWKAWSALAAPPPQATQSAGPSPSSSAAASAESGLSTGAKAGIGVGVSLGAIAVSAIIAVLVLARRRKRQQASEAAPSASAEEGSTTLGPETPLPSYGSPAVARASPGQQEPYGWEKTDPVQTYTDQGQQQVQQLDSNARSELYAPQPLYELPTQTYSHELLAEHPKEPPRDTKQLPGQP</sequence>
<dbReference type="SUPFAM" id="SSF89372">
    <property type="entry name" value="Fucose-specific lectin"/>
    <property type="match status" value="1"/>
</dbReference>
<evidence type="ECO:0000313" key="5">
    <source>
        <dbReference type="Proteomes" id="UP001197093"/>
    </source>
</evidence>
<keyword evidence="2" id="KW-0472">Membrane</keyword>
<evidence type="ECO:0000256" key="1">
    <source>
        <dbReference type="SAM" id="MobiDB-lite"/>
    </source>
</evidence>
<keyword evidence="3" id="KW-0732">Signal</keyword>
<dbReference type="AlphaFoldDB" id="A0AAD4F2C3"/>
<evidence type="ECO:0000256" key="2">
    <source>
        <dbReference type="SAM" id="Phobius"/>
    </source>
</evidence>
<reference evidence="4" key="1">
    <citation type="submission" date="2023-02" db="EMBL/GenBank/DDBJ databases">
        <authorList>
            <person name="Palmer J.M."/>
        </authorList>
    </citation>
    <scope>NUCLEOTIDE SEQUENCE</scope>
    <source>
        <strain evidence="4">FW57</strain>
    </source>
</reference>
<feature type="signal peptide" evidence="3">
    <location>
        <begin position="1"/>
        <end position="20"/>
    </location>
</feature>
<evidence type="ECO:0000256" key="3">
    <source>
        <dbReference type="SAM" id="SignalP"/>
    </source>
</evidence>
<dbReference type="Proteomes" id="UP001197093">
    <property type="component" value="Unassembled WGS sequence"/>
</dbReference>
<comment type="caution">
    <text evidence="4">The sequence shown here is derived from an EMBL/GenBank/DDBJ whole genome shotgun (WGS) entry which is preliminary data.</text>
</comment>
<protein>
    <recommendedName>
        <fullName evidence="6">Fucose-specific lectin</fullName>
    </recommendedName>
</protein>
<proteinExistence type="predicted"/>
<evidence type="ECO:0008006" key="6">
    <source>
        <dbReference type="Google" id="ProtNLM"/>
    </source>
</evidence>
<organism evidence="4 5">
    <name type="scientific">Staphylotrichum longicolle</name>
    <dbReference type="NCBI Taxonomy" id="669026"/>
    <lineage>
        <taxon>Eukaryota</taxon>
        <taxon>Fungi</taxon>
        <taxon>Dikarya</taxon>
        <taxon>Ascomycota</taxon>
        <taxon>Pezizomycotina</taxon>
        <taxon>Sordariomycetes</taxon>
        <taxon>Sordariomycetidae</taxon>
        <taxon>Sordariales</taxon>
        <taxon>Chaetomiaceae</taxon>
        <taxon>Staphylotrichum</taxon>
    </lineage>
</organism>
<feature type="compositionally biased region" description="Basic and acidic residues" evidence="1">
    <location>
        <begin position="504"/>
        <end position="517"/>
    </location>
</feature>
<feature type="region of interest" description="Disordered" evidence="1">
    <location>
        <begin position="415"/>
        <end position="486"/>
    </location>
</feature>
<feature type="compositionally biased region" description="Low complexity" evidence="1">
    <location>
        <begin position="464"/>
        <end position="477"/>
    </location>
</feature>
<gene>
    <name evidence="4" type="ORF">NEMBOFW57_001860</name>
</gene>
<keyword evidence="2" id="KW-0812">Transmembrane</keyword>
<keyword evidence="5" id="KW-1185">Reference proteome</keyword>
<evidence type="ECO:0000313" key="4">
    <source>
        <dbReference type="EMBL" id="KAG7291839.1"/>
    </source>
</evidence>
<feature type="region of interest" description="Disordered" evidence="1">
    <location>
        <begin position="498"/>
        <end position="523"/>
    </location>
</feature>
<dbReference type="Gene3D" id="2.120.10.70">
    <property type="entry name" value="Fucose-specific lectin"/>
    <property type="match status" value="2"/>
</dbReference>
<name>A0AAD4F2C3_9PEZI</name>
<feature type="compositionally biased region" description="Low complexity" evidence="1">
    <location>
        <begin position="415"/>
        <end position="426"/>
    </location>
</feature>
<accession>A0AAD4F2C3</accession>
<dbReference type="EMBL" id="JAHCVI010000001">
    <property type="protein sequence ID" value="KAG7291839.1"/>
    <property type="molecule type" value="Genomic_DNA"/>
</dbReference>
<feature type="chain" id="PRO_5041988853" description="Fucose-specific lectin" evidence="3">
    <location>
        <begin position="21"/>
        <end position="523"/>
    </location>
</feature>